<evidence type="ECO:0000313" key="2">
    <source>
        <dbReference type="Proteomes" id="UP000253094"/>
    </source>
</evidence>
<organism evidence="1 2">
    <name type="scientific">Sphaerisporangium album</name>
    <dbReference type="NCBI Taxonomy" id="509200"/>
    <lineage>
        <taxon>Bacteria</taxon>
        <taxon>Bacillati</taxon>
        <taxon>Actinomycetota</taxon>
        <taxon>Actinomycetes</taxon>
        <taxon>Streptosporangiales</taxon>
        <taxon>Streptosporangiaceae</taxon>
        <taxon>Sphaerisporangium</taxon>
    </lineage>
</organism>
<reference evidence="1 2" key="1">
    <citation type="submission" date="2018-06" db="EMBL/GenBank/DDBJ databases">
        <title>Sphaerisporangium craniellae sp. nov., isolated from a marine sponge in the South China Sea.</title>
        <authorList>
            <person name="Li L."/>
        </authorList>
    </citation>
    <scope>NUCLEOTIDE SEQUENCE [LARGE SCALE GENOMIC DNA]</scope>
    <source>
        <strain evidence="1 2">CCTCC AA 208026</strain>
    </source>
</reference>
<dbReference type="AlphaFoldDB" id="A0A367ESP8"/>
<accession>A0A367ESP8</accession>
<comment type="caution">
    <text evidence="1">The sequence shown here is derived from an EMBL/GenBank/DDBJ whole genome shotgun (WGS) entry which is preliminary data.</text>
</comment>
<dbReference type="EMBL" id="QOIL01000030">
    <property type="protein sequence ID" value="RCG21146.1"/>
    <property type="molecule type" value="Genomic_DNA"/>
</dbReference>
<proteinExistence type="predicted"/>
<protein>
    <submittedName>
        <fullName evidence="1">Uncharacterized protein</fullName>
    </submittedName>
</protein>
<dbReference type="Proteomes" id="UP000253094">
    <property type="component" value="Unassembled WGS sequence"/>
</dbReference>
<evidence type="ECO:0000313" key="1">
    <source>
        <dbReference type="EMBL" id="RCG21146.1"/>
    </source>
</evidence>
<gene>
    <name evidence="1" type="ORF">DQ384_36650</name>
</gene>
<keyword evidence="2" id="KW-1185">Reference proteome</keyword>
<sequence length="116" mass="12555">MLATRAAAHGPINDRDQMWQFAGTLRRMNANRPLEVFLARVTAEVDLDDPYAVAWLLLVLHDSGADEHVSALLATDPAARVALADLMAVATLLHALEDTAAAGQVQALAERAWLCR</sequence>
<name>A0A367ESP8_9ACTN</name>